<dbReference type="OrthoDB" id="7387101at2"/>
<dbReference type="Proteomes" id="UP000199345">
    <property type="component" value="Unassembled WGS sequence"/>
</dbReference>
<dbReference type="EMBL" id="FOIA01000011">
    <property type="protein sequence ID" value="SET06975.1"/>
    <property type="molecule type" value="Genomic_DNA"/>
</dbReference>
<sequence>MEMMMMRKKSVPTAIFRKTPGRQSVQCMHTGQSTIVQSFLQDRRIQPRLGITRPEDQSEREADRVAEQVVSNGAAGMNYQGVGRCQDGARSIQRMCAECEEEMQLKPDTETTGDTAARLSGNMLPESETGKQLPAERRNFFESRMGHRFDDVRVHTGKSAARLASAVNARAYTLGRNIVFNEGQYRPGTRDGDKLLAHELTHVIQQRKLSGAPVQRSCFDGNCEDCAGGIHDLWVTVFFARRANRTTMQHLRTAIDGAKTILRNCCINLKFDFNWTLIPNASTIETASRHPRPAGSALGLRDVPELQETIGESDLIAGARGIPLLVVDEVEGTGGGTTILGGQDDRGNDYDIEYTGPSMFFIAVNQPNPNGNCNHIAHEIWHITGALRHAVAEGGITACANNNVSETYCNAVRGLV</sequence>
<evidence type="ECO:0000313" key="3">
    <source>
        <dbReference type="Proteomes" id="UP000199345"/>
    </source>
</evidence>
<evidence type="ECO:0000313" key="2">
    <source>
        <dbReference type="EMBL" id="SET06975.1"/>
    </source>
</evidence>
<name>A0A1I0BJ80_9PROT</name>
<dbReference type="Pfam" id="PF13699">
    <property type="entry name" value="eCIS_core"/>
    <property type="match status" value="1"/>
</dbReference>
<proteinExistence type="predicted"/>
<dbReference type="InterPro" id="IPR025295">
    <property type="entry name" value="eCIS_core_dom"/>
</dbReference>
<organism evidence="2 3">
    <name type="scientific">Nitrosomonas marina</name>
    <dbReference type="NCBI Taxonomy" id="917"/>
    <lineage>
        <taxon>Bacteria</taxon>
        <taxon>Pseudomonadati</taxon>
        <taxon>Pseudomonadota</taxon>
        <taxon>Betaproteobacteria</taxon>
        <taxon>Nitrosomonadales</taxon>
        <taxon>Nitrosomonadaceae</taxon>
        <taxon>Nitrosomonas</taxon>
    </lineage>
</organism>
<feature type="domain" description="eCIS core" evidence="1">
    <location>
        <begin position="132"/>
        <end position="208"/>
    </location>
</feature>
<dbReference type="AlphaFoldDB" id="A0A1I0BJ80"/>
<protein>
    <recommendedName>
        <fullName evidence="1">eCIS core domain-containing protein</fullName>
    </recommendedName>
</protein>
<evidence type="ECO:0000259" key="1">
    <source>
        <dbReference type="Pfam" id="PF13699"/>
    </source>
</evidence>
<keyword evidence="3" id="KW-1185">Reference proteome</keyword>
<reference evidence="3" key="1">
    <citation type="submission" date="2016-10" db="EMBL/GenBank/DDBJ databases">
        <authorList>
            <person name="Varghese N."/>
            <person name="Submissions S."/>
        </authorList>
    </citation>
    <scope>NUCLEOTIDE SEQUENCE [LARGE SCALE GENOMIC DNA]</scope>
    <source>
        <strain evidence="3">Nm71</strain>
    </source>
</reference>
<accession>A0A1I0BJ80</accession>
<gene>
    <name evidence="2" type="ORF">SAMN05216326_11112</name>
</gene>